<dbReference type="GO" id="GO:0009055">
    <property type="term" value="F:electron transfer activity"/>
    <property type="evidence" value="ECO:0007669"/>
    <property type="project" value="InterPro"/>
</dbReference>
<name>N0B1J7_9HYPH</name>
<dbReference type="Proteomes" id="UP000005952">
    <property type="component" value="Chromosome"/>
</dbReference>
<reference evidence="7 8" key="1">
    <citation type="journal article" date="2013" name="Genome Announc.">
        <title>Genome sequences for three denitrifying bacterial strains isolated from a uranium- and nitrate-contaminated subsurface environment.</title>
        <authorList>
            <person name="Venkatramanan R."/>
            <person name="Prakash O."/>
            <person name="Woyke T."/>
            <person name="Chain P."/>
            <person name="Goodwin L.A."/>
            <person name="Watson D."/>
            <person name="Brooks S."/>
            <person name="Kostka J.E."/>
            <person name="Green S.J."/>
        </authorList>
    </citation>
    <scope>NUCLEOTIDE SEQUENCE [LARGE SCALE GENOMIC DNA]</scope>
    <source>
        <strain evidence="7 8">1NES1</strain>
    </source>
</reference>
<evidence type="ECO:0000256" key="3">
    <source>
        <dbReference type="ARBA" id="ARBA00023004"/>
    </source>
</evidence>
<dbReference type="KEGG" id="hdt:HYPDE_25718"/>
<evidence type="ECO:0000313" key="8">
    <source>
        <dbReference type="Proteomes" id="UP000005952"/>
    </source>
</evidence>
<organism evidence="7 8">
    <name type="scientific">Hyphomicrobium denitrificans 1NES1</name>
    <dbReference type="NCBI Taxonomy" id="670307"/>
    <lineage>
        <taxon>Bacteria</taxon>
        <taxon>Pseudomonadati</taxon>
        <taxon>Pseudomonadota</taxon>
        <taxon>Alphaproteobacteria</taxon>
        <taxon>Hyphomicrobiales</taxon>
        <taxon>Hyphomicrobiaceae</taxon>
        <taxon>Hyphomicrobium</taxon>
    </lineage>
</organism>
<evidence type="ECO:0000256" key="5">
    <source>
        <dbReference type="SAM" id="SignalP"/>
    </source>
</evidence>
<dbReference type="InterPro" id="IPR009056">
    <property type="entry name" value="Cyt_c-like_dom"/>
</dbReference>
<dbReference type="Pfam" id="PF13442">
    <property type="entry name" value="Cytochrome_CBB3"/>
    <property type="match status" value="1"/>
</dbReference>
<dbReference type="GO" id="GO:0046872">
    <property type="term" value="F:metal ion binding"/>
    <property type="evidence" value="ECO:0007669"/>
    <property type="project" value="UniProtKB-KW"/>
</dbReference>
<evidence type="ECO:0000259" key="6">
    <source>
        <dbReference type="PROSITE" id="PS51007"/>
    </source>
</evidence>
<keyword evidence="2 4" id="KW-0479">Metal-binding</keyword>
<dbReference type="AlphaFoldDB" id="N0B1J7"/>
<dbReference type="InterPro" id="IPR036909">
    <property type="entry name" value="Cyt_c-like_dom_sf"/>
</dbReference>
<evidence type="ECO:0000256" key="1">
    <source>
        <dbReference type="ARBA" id="ARBA00022617"/>
    </source>
</evidence>
<protein>
    <recommendedName>
        <fullName evidence="6">Cytochrome c domain-containing protein</fullName>
    </recommendedName>
</protein>
<dbReference type="OrthoDB" id="5514238at2"/>
<keyword evidence="5" id="KW-0732">Signal</keyword>
<evidence type="ECO:0000256" key="4">
    <source>
        <dbReference type="PROSITE-ProRule" id="PRU00433"/>
    </source>
</evidence>
<sequence>MVVINRSRSVQSCCAAFALVVCTLTVVPISPTSANAKPLGAADVPSGKDLFIEHCAQCHGNDGTGNGPKASTLKVKPADLTTLSKRANGKFDAARVADIIRFGGDISEHGTRAMPIWSLIFSNEAHGGKSGAAYSRRAVIELKTYLQSIQKK</sequence>
<evidence type="ECO:0000256" key="2">
    <source>
        <dbReference type="ARBA" id="ARBA00022723"/>
    </source>
</evidence>
<dbReference type="SUPFAM" id="SSF46626">
    <property type="entry name" value="Cytochrome c"/>
    <property type="match status" value="1"/>
</dbReference>
<dbReference type="STRING" id="670307.HYPDE_25718"/>
<dbReference type="Gene3D" id="1.10.760.10">
    <property type="entry name" value="Cytochrome c-like domain"/>
    <property type="match status" value="1"/>
</dbReference>
<feature type="chain" id="PRO_5004105348" description="Cytochrome c domain-containing protein" evidence="5">
    <location>
        <begin position="37"/>
        <end position="152"/>
    </location>
</feature>
<evidence type="ECO:0000313" key="7">
    <source>
        <dbReference type="EMBL" id="AGK56828.1"/>
    </source>
</evidence>
<accession>N0B1J7</accession>
<dbReference type="HOGENOM" id="CLU_131567_0_0_5"/>
<dbReference type="EMBL" id="CP005587">
    <property type="protein sequence ID" value="AGK56828.1"/>
    <property type="molecule type" value="Genomic_DNA"/>
</dbReference>
<dbReference type="eggNOG" id="COG2010">
    <property type="taxonomic scope" value="Bacteria"/>
</dbReference>
<feature type="signal peptide" evidence="5">
    <location>
        <begin position="1"/>
        <end position="36"/>
    </location>
</feature>
<proteinExistence type="predicted"/>
<keyword evidence="3 4" id="KW-0408">Iron</keyword>
<keyword evidence="8" id="KW-1185">Reference proteome</keyword>
<dbReference type="PROSITE" id="PS51007">
    <property type="entry name" value="CYTC"/>
    <property type="match status" value="1"/>
</dbReference>
<feature type="domain" description="Cytochrome c" evidence="6">
    <location>
        <begin position="42"/>
        <end position="150"/>
    </location>
</feature>
<dbReference type="GO" id="GO:0020037">
    <property type="term" value="F:heme binding"/>
    <property type="evidence" value="ECO:0007669"/>
    <property type="project" value="InterPro"/>
</dbReference>
<gene>
    <name evidence="7" type="ORF">HYPDE_25718</name>
</gene>
<keyword evidence="1 4" id="KW-0349">Heme</keyword>